<proteinExistence type="inferred from homology"/>
<comment type="similarity">
    <text evidence="1 5">Belongs to the universal ribosomal protein uL29 family.</text>
</comment>
<dbReference type="InterPro" id="IPR036049">
    <property type="entry name" value="Ribosomal_uL29_sf"/>
</dbReference>
<dbReference type="CDD" id="cd00427">
    <property type="entry name" value="Ribosomal_L29_HIP"/>
    <property type="match status" value="1"/>
</dbReference>
<dbReference type="InterPro" id="IPR050063">
    <property type="entry name" value="Ribosomal_protein_uL29"/>
</dbReference>
<evidence type="ECO:0000256" key="3">
    <source>
        <dbReference type="ARBA" id="ARBA00023274"/>
    </source>
</evidence>
<protein>
    <recommendedName>
        <fullName evidence="4 5">Large ribosomal subunit protein uL29</fullName>
    </recommendedName>
</protein>
<reference evidence="7" key="1">
    <citation type="submission" date="2019-02" db="EMBL/GenBank/DDBJ databases">
        <authorList>
            <person name="Gruber-Vodicka R. H."/>
            <person name="Seah K. B. B."/>
        </authorList>
    </citation>
    <scope>NUCLEOTIDE SEQUENCE</scope>
    <source>
        <strain evidence="7">BECK_BZ15</strain>
    </source>
</reference>
<evidence type="ECO:0000256" key="2">
    <source>
        <dbReference type="ARBA" id="ARBA00022980"/>
    </source>
</evidence>
<dbReference type="PANTHER" id="PTHR10916">
    <property type="entry name" value="60S RIBOSOMAL PROTEIN L35/50S RIBOSOMAL PROTEIN L29"/>
    <property type="match status" value="1"/>
</dbReference>
<dbReference type="Gene3D" id="1.10.287.310">
    <property type="match status" value="1"/>
</dbReference>
<dbReference type="EMBL" id="CAADEW010000085">
    <property type="protein sequence ID" value="VFJ58706.1"/>
    <property type="molecule type" value="Genomic_DNA"/>
</dbReference>
<dbReference type="HAMAP" id="MF_00374">
    <property type="entry name" value="Ribosomal_uL29"/>
    <property type="match status" value="1"/>
</dbReference>
<gene>
    <name evidence="5" type="primary">rpmC</name>
    <name evidence="7" type="ORF">BECKFW1821A_GA0114235_10857</name>
</gene>
<dbReference type="GO" id="GO:0006412">
    <property type="term" value="P:translation"/>
    <property type="evidence" value="ECO:0007669"/>
    <property type="project" value="UniProtKB-UniRule"/>
</dbReference>
<name>A0A450SXC2_9GAMM</name>
<evidence type="ECO:0000256" key="6">
    <source>
        <dbReference type="SAM" id="Coils"/>
    </source>
</evidence>
<evidence type="ECO:0000256" key="5">
    <source>
        <dbReference type="HAMAP-Rule" id="MF_00374"/>
    </source>
</evidence>
<dbReference type="InterPro" id="IPR001854">
    <property type="entry name" value="Ribosomal_uL29"/>
</dbReference>
<dbReference type="Pfam" id="PF00831">
    <property type="entry name" value="Ribosomal_L29"/>
    <property type="match status" value="1"/>
</dbReference>
<keyword evidence="6" id="KW-0175">Coiled coil</keyword>
<keyword evidence="3 5" id="KW-0687">Ribonucleoprotein</keyword>
<accession>A0A450SXC2</accession>
<dbReference type="GO" id="GO:0022625">
    <property type="term" value="C:cytosolic large ribosomal subunit"/>
    <property type="evidence" value="ECO:0007669"/>
    <property type="project" value="TreeGrafter"/>
</dbReference>
<evidence type="ECO:0000313" key="7">
    <source>
        <dbReference type="EMBL" id="VFJ58706.1"/>
    </source>
</evidence>
<evidence type="ECO:0000256" key="4">
    <source>
        <dbReference type="ARBA" id="ARBA00035204"/>
    </source>
</evidence>
<dbReference type="AlphaFoldDB" id="A0A450SXC2"/>
<sequence>MRAIELREKNNEELKEELLGLNREAFNLRMQAGSGQLLRYSQFKMVRRSVARIKTIINERQRTNMV</sequence>
<dbReference type="FunFam" id="1.10.287.310:FF:000001">
    <property type="entry name" value="50S ribosomal protein L29"/>
    <property type="match status" value="1"/>
</dbReference>
<dbReference type="GO" id="GO:0003735">
    <property type="term" value="F:structural constituent of ribosome"/>
    <property type="evidence" value="ECO:0007669"/>
    <property type="project" value="InterPro"/>
</dbReference>
<dbReference type="NCBIfam" id="TIGR00012">
    <property type="entry name" value="L29"/>
    <property type="match status" value="1"/>
</dbReference>
<dbReference type="PANTHER" id="PTHR10916:SF0">
    <property type="entry name" value="LARGE RIBOSOMAL SUBUNIT PROTEIN UL29C"/>
    <property type="match status" value="1"/>
</dbReference>
<keyword evidence="2 5" id="KW-0689">Ribosomal protein</keyword>
<organism evidence="7">
    <name type="scientific">Candidatus Kentrum sp. FW</name>
    <dbReference type="NCBI Taxonomy" id="2126338"/>
    <lineage>
        <taxon>Bacteria</taxon>
        <taxon>Pseudomonadati</taxon>
        <taxon>Pseudomonadota</taxon>
        <taxon>Gammaproteobacteria</taxon>
        <taxon>Candidatus Kentrum</taxon>
    </lineage>
</organism>
<feature type="coiled-coil region" evidence="6">
    <location>
        <begin position="4"/>
        <end position="31"/>
    </location>
</feature>
<evidence type="ECO:0000256" key="1">
    <source>
        <dbReference type="ARBA" id="ARBA00009254"/>
    </source>
</evidence>
<dbReference type="SUPFAM" id="SSF46561">
    <property type="entry name" value="Ribosomal protein L29 (L29p)"/>
    <property type="match status" value="1"/>
</dbReference>